<evidence type="ECO:0000313" key="4">
    <source>
        <dbReference type="Proteomes" id="UP000254797"/>
    </source>
</evidence>
<dbReference type="GO" id="GO:0030288">
    <property type="term" value="C:outer membrane-bounded periplasmic space"/>
    <property type="evidence" value="ECO:0007669"/>
    <property type="project" value="TreeGrafter"/>
</dbReference>
<dbReference type="PANTHER" id="PTHR32060:SF30">
    <property type="entry name" value="CARBOXY-TERMINAL PROCESSING PROTEASE CTPA"/>
    <property type="match status" value="1"/>
</dbReference>
<dbReference type="SUPFAM" id="SSF52096">
    <property type="entry name" value="ClpP/crotonase"/>
    <property type="match status" value="1"/>
</dbReference>
<feature type="transmembrane region" description="Helical" evidence="1">
    <location>
        <begin position="7"/>
        <end position="26"/>
    </location>
</feature>
<feature type="domain" description="Tail specific protease" evidence="2">
    <location>
        <begin position="97"/>
        <end position="306"/>
    </location>
</feature>
<dbReference type="SMART" id="SM00245">
    <property type="entry name" value="TSPc"/>
    <property type="match status" value="1"/>
</dbReference>
<dbReference type="AlphaFoldDB" id="A0A380JWG9"/>
<evidence type="ECO:0000313" key="3">
    <source>
        <dbReference type="EMBL" id="SUN48975.1"/>
    </source>
</evidence>
<keyword evidence="1" id="KW-1133">Transmembrane helix</keyword>
<organism evidence="3 4">
    <name type="scientific">Streptococcus dysgalactiae subsp. dysgalactiae</name>
    <dbReference type="NCBI Taxonomy" id="99822"/>
    <lineage>
        <taxon>Bacteria</taxon>
        <taxon>Bacillati</taxon>
        <taxon>Bacillota</taxon>
        <taxon>Bacilli</taxon>
        <taxon>Lactobacillales</taxon>
        <taxon>Streptococcaceae</taxon>
        <taxon>Streptococcus</taxon>
    </lineage>
</organism>
<dbReference type="Pfam" id="PF03572">
    <property type="entry name" value="Peptidase_S41"/>
    <property type="match status" value="1"/>
</dbReference>
<keyword evidence="1" id="KW-0472">Membrane</keyword>
<evidence type="ECO:0000256" key="1">
    <source>
        <dbReference type="SAM" id="Phobius"/>
    </source>
</evidence>
<dbReference type="Gene3D" id="3.90.226.10">
    <property type="entry name" value="2-enoyl-CoA Hydratase, Chain A, domain 1"/>
    <property type="match status" value="1"/>
</dbReference>
<reference evidence="3 4" key="1">
    <citation type="submission" date="2018-06" db="EMBL/GenBank/DDBJ databases">
        <authorList>
            <consortium name="Pathogen Informatics"/>
            <person name="Doyle S."/>
        </authorList>
    </citation>
    <scope>NUCLEOTIDE SEQUENCE [LARGE SCALE GENOMIC DNA]</scope>
    <source>
        <strain evidence="3 4">NCTC4670</strain>
    </source>
</reference>
<dbReference type="GO" id="GO:0006508">
    <property type="term" value="P:proteolysis"/>
    <property type="evidence" value="ECO:0007669"/>
    <property type="project" value="InterPro"/>
</dbReference>
<gene>
    <name evidence="3" type="primary">nsr</name>
    <name evidence="3" type="ORF">NCTC4670_00790</name>
</gene>
<dbReference type="GO" id="GO:0007165">
    <property type="term" value="P:signal transduction"/>
    <property type="evidence" value="ECO:0007669"/>
    <property type="project" value="TreeGrafter"/>
</dbReference>
<keyword evidence="1" id="KW-0812">Transmembrane</keyword>
<dbReference type="EMBL" id="UHFG01000004">
    <property type="protein sequence ID" value="SUN48975.1"/>
    <property type="molecule type" value="Genomic_DNA"/>
</dbReference>
<sequence length="321" mass="35974">MKRYSKGLIILGIPLLIITGISFYGIQRYGPNFNLYLFPPSVQKYGDIALERLDTLGLYAQGEQWNKTRQETHKALKKAKSYKEAQQILQKAVVVAGGKHSRLINKASFKKSSMKHPQPQSRAEDDELLYLKVPAIEALDKKSMTVYANQLNKPLTKKYKGVIVDLRGNTGGNMAPMLIGLSGLLPDGDLFRFEDRYHNQQVIQLNGHELSHQDNLQLEQSVIKQKVPVAVLIDRYTASSGEMTAFAFQGLEHTLFFGEATAGYTTGNHVIPLYDGALLVITSSRVINRQGQVYENNPILPDRESKDPLTEAKVWLSDVTK</sequence>
<accession>A0A380JWG9</accession>
<proteinExistence type="predicted"/>
<name>A0A380JWG9_STRDY</name>
<dbReference type="PANTHER" id="PTHR32060">
    <property type="entry name" value="TAIL-SPECIFIC PROTEASE"/>
    <property type="match status" value="1"/>
</dbReference>
<evidence type="ECO:0000259" key="2">
    <source>
        <dbReference type="SMART" id="SM00245"/>
    </source>
</evidence>
<dbReference type="InterPro" id="IPR029045">
    <property type="entry name" value="ClpP/crotonase-like_dom_sf"/>
</dbReference>
<dbReference type="GO" id="GO:0004175">
    <property type="term" value="F:endopeptidase activity"/>
    <property type="evidence" value="ECO:0007669"/>
    <property type="project" value="TreeGrafter"/>
</dbReference>
<dbReference type="RefSeq" id="WP_115245969.1">
    <property type="nucleotide sequence ID" value="NZ_JAIEZZ010000017.1"/>
</dbReference>
<dbReference type="InterPro" id="IPR005151">
    <property type="entry name" value="Tail-specific_protease"/>
</dbReference>
<dbReference type="Proteomes" id="UP000254797">
    <property type="component" value="Unassembled WGS sequence"/>
</dbReference>
<dbReference type="CDD" id="cd06567">
    <property type="entry name" value="Peptidase_S41"/>
    <property type="match status" value="1"/>
</dbReference>
<dbReference type="GO" id="GO:0008236">
    <property type="term" value="F:serine-type peptidase activity"/>
    <property type="evidence" value="ECO:0007669"/>
    <property type="project" value="InterPro"/>
</dbReference>
<protein>
    <submittedName>
        <fullName evidence="3">Nisin-resistance protein</fullName>
    </submittedName>
</protein>